<evidence type="ECO:0000256" key="2">
    <source>
        <dbReference type="ARBA" id="ARBA00022448"/>
    </source>
</evidence>
<feature type="domain" description="Potassium channel" evidence="11">
    <location>
        <begin position="1"/>
        <end position="42"/>
    </location>
</feature>
<feature type="transmembrane region" description="Helical" evidence="10">
    <location>
        <begin position="21"/>
        <end position="47"/>
    </location>
</feature>
<dbReference type="EMBL" id="JAAGNN010000013">
    <property type="protein sequence ID" value="KAF4081515.1"/>
    <property type="molecule type" value="Genomic_DNA"/>
</dbReference>
<evidence type="ECO:0000256" key="3">
    <source>
        <dbReference type="ARBA" id="ARBA00022692"/>
    </source>
</evidence>
<evidence type="ECO:0000313" key="13">
    <source>
        <dbReference type="Proteomes" id="UP000593565"/>
    </source>
</evidence>
<keyword evidence="2 9" id="KW-0813">Transport</keyword>
<dbReference type="InterPro" id="IPR013099">
    <property type="entry name" value="K_chnl_dom"/>
</dbReference>
<dbReference type="AlphaFoldDB" id="A0A7J6AEY9"/>
<dbReference type="Pfam" id="PF07885">
    <property type="entry name" value="Ion_trans_2"/>
    <property type="match status" value="1"/>
</dbReference>
<evidence type="ECO:0000256" key="6">
    <source>
        <dbReference type="ARBA" id="ARBA00023065"/>
    </source>
</evidence>
<dbReference type="SUPFAM" id="SSF81324">
    <property type="entry name" value="Voltage-gated potassium channels"/>
    <property type="match status" value="1"/>
</dbReference>
<evidence type="ECO:0000256" key="9">
    <source>
        <dbReference type="RuleBase" id="RU003857"/>
    </source>
</evidence>
<dbReference type="GO" id="GO:0005249">
    <property type="term" value="F:voltage-gated potassium channel activity"/>
    <property type="evidence" value="ECO:0007669"/>
    <property type="project" value="InterPro"/>
</dbReference>
<keyword evidence="3 9" id="KW-0812">Transmembrane</keyword>
<name>A0A7J6AEY9_AMEME</name>
<comment type="caution">
    <text evidence="12">The sequence shown here is derived from an EMBL/GenBank/DDBJ whole genome shotgun (WGS) entry which is preliminary data.</text>
</comment>
<dbReference type="PRINTS" id="PR01333">
    <property type="entry name" value="2POREKCHANEL"/>
</dbReference>
<evidence type="ECO:0000256" key="4">
    <source>
        <dbReference type="ARBA" id="ARBA00022958"/>
    </source>
</evidence>
<comment type="subcellular location">
    <subcellularLocation>
        <location evidence="1">Membrane</location>
        <topology evidence="1">Multi-pass membrane protein</topology>
    </subcellularLocation>
</comment>
<dbReference type="InterPro" id="IPR003937">
    <property type="entry name" value="K_chnl_volt-dep_KCNQ"/>
</dbReference>
<dbReference type="PANTHER" id="PTHR47735:SF13">
    <property type="entry name" value="POTASSIUM VOLTAGE-GATED CHANNEL SUBFAMILY KQT MEMBER 1 ISOFORM X1"/>
    <property type="match status" value="1"/>
</dbReference>
<dbReference type="Gene3D" id="6.10.140.1910">
    <property type="match status" value="1"/>
</dbReference>
<accession>A0A7J6AEY9</accession>
<gene>
    <name evidence="12" type="ORF">AMELA_G00162150</name>
</gene>
<reference evidence="12 13" key="1">
    <citation type="submission" date="2020-02" db="EMBL/GenBank/DDBJ databases">
        <title>A chromosome-scale genome assembly of the black bullhead catfish (Ameiurus melas).</title>
        <authorList>
            <person name="Wen M."/>
            <person name="Zham M."/>
            <person name="Cabau C."/>
            <person name="Klopp C."/>
            <person name="Donnadieu C."/>
            <person name="Roques C."/>
            <person name="Bouchez O."/>
            <person name="Lampietro C."/>
            <person name="Jouanno E."/>
            <person name="Herpin A."/>
            <person name="Louis A."/>
            <person name="Berthelot C."/>
            <person name="Parey E."/>
            <person name="Roest-Crollius H."/>
            <person name="Braasch I."/>
            <person name="Postlethwait J."/>
            <person name="Robinson-Rechavi M."/>
            <person name="Echchiki A."/>
            <person name="Begum T."/>
            <person name="Montfort J."/>
            <person name="Schartl M."/>
            <person name="Bobe J."/>
            <person name="Guiguen Y."/>
        </authorList>
    </citation>
    <scope>NUCLEOTIDE SEQUENCE [LARGE SCALE GENOMIC DNA]</scope>
    <source>
        <strain evidence="12">M_S1</strain>
        <tissue evidence="12">Blood</tissue>
    </source>
</reference>
<evidence type="ECO:0000256" key="1">
    <source>
        <dbReference type="ARBA" id="ARBA00004141"/>
    </source>
</evidence>
<dbReference type="FunFam" id="1.10.287.70:FF:000355">
    <property type="entry name" value="Potassium voltage-gated channel, KQT-like subfamily, member 1.2"/>
    <property type="match status" value="1"/>
</dbReference>
<keyword evidence="5 10" id="KW-1133">Transmembrane helix</keyword>
<dbReference type="GO" id="GO:0008076">
    <property type="term" value="C:voltage-gated potassium channel complex"/>
    <property type="evidence" value="ECO:0007669"/>
    <property type="project" value="TreeGrafter"/>
</dbReference>
<dbReference type="PANTHER" id="PTHR47735">
    <property type="entry name" value="POTASSIUM VOLTAGE-GATED CHANNEL SUBFAMILY KQT MEMBER 4"/>
    <property type="match status" value="1"/>
</dbReference>
<keyword evidence="8 9" id="KW-0407">Ion channel</keyword>
<dbReference type="InterPro" id="IPR003280">
    <property type="entry name" value="2pore_dom_K_chnl"/>
</dbReference>
<evidence type="ECO:0000256" key="8">
    <source>
        <dbReference type="ARBA" id="ARBA00023303"/>
    </source>
</evidence>
<sequence>MVTVTTIGYGDKVPQTWIGKTIASCFSVFAISFFALPAGILGSGFALKVQQKQRQKHFNRQIPAAASLIQTLWRCYACEKPSGCPATWKIYMLMGDYIPVINSENSSPGNVRKVNRRYRRRLKSTRDNGSLGTSGEKALSIPQITYDHIDDKEDKREVPFFLEESTGITKIFRQTDGQHSWPSFNLTCPASPVRKKLEGPPDISPTSSLVDDMDFASEYISLPMVTDASQ</sequence>
<evidence type="ECO:0000256" key="7">
    <source>
        <dbReference type="ARBA" id="ARBA00023136"/>
    </source>
</evidence>
<protein>
    <recommendedName>
        <fullName evidence="11">Potassium channel domain-containing protein</fullName>
    </recommendedName>
</protein>
<organism evidence="12 13">
    <name type="scientific">Ameiurus melas</name>
    <name type="common">Black bullhead</name>
    <name type="synonym">Silurus melas</name>
    <dbReference type="NCBI Taxonomy" id="219545"/>
    <lineage>
        <taxon>Eukaryota</taxon>
        <taxon>Metazoa</taxon>
        <taxon>Chordata</taxon>
        <taxon>Craniata</taxon>
        <taxon>Vertebrata</taxon>
        <taxon>Euteleostomi</taxon>
        <taxon>Actinopterygii</taxon>
        <taxon>Neopterygii</taxon>
        <taxon>Teleostei</taxon>
        <taxon>Ostariophysi</taxon>
        <taxon>Siluriformes</taxon>
        <taxon>Ictaluridae</taxon>
        <taxon>Ameiurus</taxon>
    </lineage>
</organism>
<keyword evidence="13" id="KW-1185">Reference proteome</keyword>
<keyword evidence="7 10" id="KW-0472">Membrane</keyword>
<evidence type="ECO:0000256" key="10">
    <source>
        <dbReference type="SAM" id="Phobius"/>
    </source>
</evidence>
<evidence type="ECO:0000313" key="12">
    <source>
        <dbReference type="EMBL" id="KAF4081515.1"/>
    </source>
</evidence>
<keyword evidence="4" id="KW-0630">Potassium</keyword>
<proteinExistence type="inferred from homology"/>
<dbReference type="Proteomes" id="UP000593565">
    <property type="component" value="Unassembled WGS sequence"/>
</dbReference>
<dbReference type="Gene3D" id="1.10.287.70">
    <property type="match status" value="1"/>
</dbReference>
<keyword evidence="6 9" id="KW-0406">Ion transport</keyword>
<evidence type="ECO:0000256" key="5">
    <source>
        <dbReference type="ARBA" id="ARBA00022989"/>
    </source>
</evidence>
<comment type="similarity">
    <text evidence="9">Belongs to the two pore domain potassium channel (TC 1.A.1.8) family.</text>
</comment>
<evidence type="ECO:0000259" key="11">
    <source>
        <dbReference type="Pfam" id="PF07885"/>
    </source>
</evidence>